<keyword evidence="2" id="KW-0812">Transmembrane</keyword>
<evidence type="ECO:0000256" key="2">
    <source>
        <dbReference type="SAM" id="Phobius"/>
    </source>
</evidence>
<dbReference type="Pfam" id="PF10101">
    <property type="entry name" value="DUF2339"/>
    <property type="match status" value="2"/>
</dbReference>
<feature type="transmembrane region" description="Helical" evidence="2">
    <location>
        <begin position="227"/>
        <end position="247"/>
    </location>
</feature>
<feature type="transmembrane region" description="Helical" evidence="2">
    <location>
        <begin position="465"/>
        <end position="483"/>
    </location>
</feature>
<dbReference type="RefSeq" id="WP_188892870.1">
    <property type="nucleotide sequence ID" value="NZ_BMHY01000021.1"/>
</dbReference>
<dbReference type="PANTHER" id="PTHR38434">
    <property type="entry name" value="BLL2549 PROTEIN"/>
    <property type="match status" value="1"/>
</dbReference>
<evidence type="ECO:0000313" key="4">
    <source>
        <dbReference type="Proteomes" id="UP000600247"/>
    </source>
</evidence>
<feature type="transmembrane region" description="Helical" evidence="2">
    <location>
        <begin position="278"/>
        <end position="297"/>
    </location>
</feature>
<evidence type="ECO:0000256" key="1">
    <source>
        <dbReference type="SAM" id="MobiDB-lite"/>
    </source>
</evidence>
<feature type="compositionally biased region" description="Low complexity" evidence="1">
    <location>
        <begin position="524"/>
        <end position="543"/>
    </location>
</feature>
<keyword evidence="4" id="KW-1185">Reference proteome</keyword>
<evidence type="ECO:0008006" key="5">
    <source>
        <dbReference type="Google" id="ProtNLM"/>
    </source>
</evidence>
<sequence>MNYGTLIKKHGTSLLGALFVLIACITLFKYTIDRGWITDPMKIGLGLLFGTGLAIAGFRLQRRPIVSQIVMGLGASLLYMTVSFSGIFYGLWDSMTVLLGISVITIAAAVYAYRFDSRLLMNIALLGGLLSPLTMKPETDQVFALFLYLLVINCAFLYLSIVKGWTELRTAAFAGSWLLYTVYFFHFNPSLDGFWSMPIRYALAAFLFYQIAFLVSSWKNKLSFDGLNLYLSVANGVLFGFWALLIWRNDVHFAYPLIFIGLVFMLSGFVVNRLLQKVDAAVSVYWTVGLLLFLLALNQAGNGMEIKPLVNVFVWSIISIVLLVLGRINKWLAANIISVSIWIIVGFYWYIVTWSTPRGEWFGVYIPFLNWGAVAWMVLAAIGFYYATSMNMAGLKAGSNRLLSNIYATLSHLIIGGLLTRQIENIFTEYFNGSSGIYMKLTLTVTWGVYALLLFLWGAYRRESWFRWFGSAVLLLVAVKAIFMDLSGKESLYKVVVLLLLGVISFAISWINGKWGEEEAQKQKQNQAQFQVNQNQSQDQSQNGSPDSTQLP</sequence>
<comment type="caution">
    <text evidence="3">The sequence shown here is derived from an EMBL/GenBank/DDBJ whole genome shotgun (WGS) entry which is preliminary data.</text>
</comment>
<proteinExistence type="predicted"/>
<feature type="transmembrane region" description="Helical" evidence="2">
    <location>
        <begin position="435"/>
        <end position="458"/>
    </location>
</feature>
<dbReference type="Proteomes" id="UP000600247">
    <property type="component" value="Unassembled WGS sequence"/>
</dbReference>
<dbReference type="EMBL" id="BMHY01000021">
    <property type="protein sequence ID" value="GGG89150.1"/>
    <property type="molecule type" value="Genomic_DNA"/>
</dbReference>
<reference evidence="3 4" key="1">
    <citation type="journal article" date="2014" name="Int. J. Syst. Evol. Microbiol.">
        <title>Complete genome sequence of Corynebacterium casei LMG S-19264T (=DSM 44701T), isolated from a smear-ripened cheese.</title>
        <authorList>
            <consortium name="US DOE Joint Genome Institute (JGI-PGF)"/>
            <person name="Walter F."/>
            <person name="Albersmeier A."/>
            <person name="Kalinowski J."/>
            <person name="Ruckert C."/>
        </authorList>
    </citation>
    <scope>NUCLEOTIDE SEQUENCE [LARGE SCALE GENOMIC DNA]</scope>
    <source>
        <strain evidence="3 4">CGMCC 1.15286</strain>
    </source>
</reference>
<feature type="transmembrane region" description="Helical" evidence="2">
    <location>
        <begin position="12"/>
        <end position="31"/>
    </location>
</feature>
<name>A0A917HU03_9BACL</name>
<evidence type="ECO:0000313" key="3">
    <source>
        <dbReference type="EMBL" id="GGG89150.1"/>
    </source>
</evidence>
<feature type="transmembrane region" description="Helical" evidence="2">
    <location>
        <begin position="168"/>
        <end position="186"/>
    </location>
</feature>
<feature type="transmembrane region" description="Helical" evidence="2">
    <location>
        <begin position="253"/>
        <end position="271"/>
    </location>
</feature>
<feature type="transmembrane region" description="Helical" evidence="2">
    <location>
        <begin position="43"/>
        <end position="60"/>
    </location>
</feature>
<feature type="transmembrane region" description="Helical" evidence="2">
    <location>
        <begin position="141"/>
        <end position="161"/>
    </location>
</feature>
<dbReference type="AlphaFoldDB" id="A0A917HU03"/>
<feature type="transmembrane region" description="Helical" evidence="2">
    <location>
        <begin position="95"/>
        <end position="112"/>
    </location>
</feature>
<dbReference type="InterPro" id="IPR019286">
    <property type="entry name" value="DUF2339_TM"/>
</dbReference>
<feature type="region of interest" description="Disordered" evidence="1">
    <location>
        <begin position="524"/>
        <end position="552"/>
    </location>
</feature>
<keyword evidence="2" id="KW-1133">Transmembrane helix</keyword>
<protein>
    <recommendedName>
        <fullName evidence="5">DUF2339 domain-containing protein</fullName>
    </recommendedName>
</protein>
<feature type="transmembrane region" description="Helical" evidence="2">
    <location>
        <begin position="198"/>
        <end position="215"/>
    </location>
</feature>
<feature type="transmembrane region" description="Helical" evidence="2">
    <location>
        <begin position="332"/>
        <end position="352"/>
    </location>
</feature>
<feature type="transmembrane region" description="Helical" evidence="2">
    <location>
        <begin position="69"/>
        <end position="89"/>
    </location>
</feature>
<feature type="transmembrane region" description="Helical" evidence="2">
    <location>
        <begin position="119"/>
        <end position="135"/>
    </location>
</feature>
<dbReference type="PANTHER" id="PTHR38434:SF1">
    <property type="entry name" value="BLL2549 PROTEIN"/>
    <property type="match status" value="1"/>
</dbReference>
<accession>A0A917HU03</accession>
<feature type="transmembrane region" description="Helical" evidence="2">
    <location>
        <begin position="364"/>
        <end position="386"/>
    </location>
</feature>
<feature type="transmembrane region" description="Helical" evidence="2">
    <location>
        <begin position="495"/>
        <end position="513"/>
    </location>
</feature>
<organism evidence="3 4">
    <name type="scientific">Paenibacillus radicis</name>
    <name type="common">ex Gao et al. 2016</name>
    <dbReference type="NCBI Taxonomy" id="1737354"/>
    <lineage>
        <taxon>Bacteria</taxon>
        <taxon>Bacillati</taxon>
        <taxon>Bacillota</taxon>
        <taxon>Bacilli</taxon>
        <taxon>Bacillales</taxon>
        <taxon>Paenibacillaceae</taxon>
        <taxon>Paenibacillus</taxon>
    </lineage>
</organism>
<gene>
    <name evidence="3" type="ORF">GCM10010918_54810</name>
</gene>
<feature type="transmembrane region" description="Helical" evidence="2">
    <location>
        <begin position="406"/>
        <end position="423"/>
    </location>
</feature>
<keyword evidence="2" id="KW-0472">Membrane</keyword>
<feature type="transmembrane region" description="Helical" evidence="2">
    <location>
        <begin position="309"/>
        <end position="325"/>
    </location>
</feature>